<feature type="domain" description="Apple" evidence="1">
    <location>
        <begin position="25"/>
        <end position="103"/>
    </location>
</feature>
<dbReference type="Pfam" id="PF00024">
    <property type="entry name" value="PAN_1"/>
    <property type="match status" value="1"/>
</dbReference>
<dbReference type="GeneID" id="136804376"/>
<sequence>MFHCTKKLVFRYLVLGLLFFEQVILDSTFTKAVRNKKLQHRDRVVLKEPTIVRCLASCEYVNGCKSVNYHYGDKICEVMRHTAQNEGDNTLEEAHGWYYYEKNEKMFDMSKMFLKTNDSRFVTMDTQLANTPSTFPEDWFITFNVKIDMSTGDGQILRMTKNNDVILDVKKMSSILKITHERNGEKFELMTNSLDVSQEIHQVMIGFQTANTLDKQLFVVTVNGYVSYQGRHRNETVAVRRVAMDISNPRIFFAEKIISNIEFNTDAHRLVKSKLWDLVPDWPKEFFLDITYLMIEPYTGHYCNLFHITTGRNHEVFGSRIAVVFLRGSNSYTVEMEKGTEKATRWKSGYQSTQTWGRIMRMRVEQVLENGEYILRFRLNGNENVLQASNGMDATNHTNVRVYASDGWHTQVSATTVLLKLDYTKKSP</sequence>
<evidence type="ECO:0000313" key="3">
    <source>
        <dbReference type="Proteomes" id="UP000594262"/>
    </source>
</evidence>
<evidence type="ECO:0000259" key="1">
    <source>
        <dbReference type="SMART" id="SM00473"/>
    </source>
</evidence>
<dbReference type="RefSeq" id="XP_066917188.1">
    <property type="nucleotide sequence ID" value="XM_067061087.1"/>
</dbReference>
<reference evidence="2" key="1">
    <citation type="submission" date="2021-01" db="UniProtKB">
        <authorList>
            <consortium name="EnsemblMetazoa"/>
        </authorList>
    </citation>
    <scope>IDENTIFICATION</scope>
</reference>
<name>A0A7M5VDH1_9CNID</name>
<protein>
    <recommendedName>
        <fullName evidence="1">Apple domain-containing protein</fullName>
    </recommendedName>
</protein>
<dbReference type="SUPFAM" id="SSF57414">
    <property type="entry name" value="Hairpin loop containing domain-like"/>
    <property type="match status" value="1"/>
</dbReference>
<accession>A0A7M5VDH1</accession>
<proteinExistence type="predicted"/>
<dbReference type="InterPro" id="IPR003609">
    <property type="entry name" value="Pan_app"/>
</dbReference>
<dbReference type="SMART" id="SM00473">
    <property type="entry name" value="PAN_AP"/>
    <property type="match status" value="1"/>
</dbReference>
<dbReference type="Proteomes" id="UP000594262">
    <property type="component" value="Unplaced"/>
</dbReference>
<dbReference type="EnsemblMetazoa" id="CLYHEMT007860.1">
    <property type="protein sequence ID" value="CLYHEMP007860.1"/>
    <property type="gene ID" value="CLYHEMG007860"/>
</dbReference>
<dbReference type="Gene3D" id="3.50.4.10">
    <property type="entry name" value="Hepatocyte Growth Factor"/>
    <property type="match status" value="1"/>
</dbReference>
<dbReference type="AlphaFoldDB" id="A0A7M5VDH1"/>
<evidence type="ECO:0000313" key="2">
    <source>
        <dbReference type="EnsemblMetazoa" id="CLYHEMP007860.1"/>
    </source>
</evidence>
<keyword evidence="3" id="KW-1185">Reference proteome</keyword>
<organism evidence="2 3">
    <name type="scientific">Clytia hemisphaerica</name>
    <dbReference type="NCBI Taxonomy" id="252671"/>
    <lineage>
        <taxon>Eukaryota</taxon>
        <taxon>Metazoa</taxon>
        <taxon>Cnidaria</taxon>
        <taxon>Hydrozoa</taxon>
        <taxon>Hydroidolina</taxon>
        <taxon>Leptothecata</taxon>
        <taxon>Obeliida</taxon>
        <taxon>Clytiidae</taxon>
        <taxon>Clytia</taxon>
    </lineage>
</organism>